<dbReference type="EMBL" id="LJSN01000002">
    <property type="protein sequence ID" value="PNE40299.1"/>
    <property type="molecule type" value="Genomic_DNA"/>
</dbReference>
<evidence type="ECO:0000259" key="5">
    <source>
        <dbReference type="PROSITE" id="PS50977"/>
    </source>
</evidence>
<feature type="domain" description="HTH tetR-type" evidence="5">
    <location>
        <begin position="11"/>
        <end position="71"/>
    </location>
</feature>
<dbReference type="InterPro" id="IPR050109">
    <property type="entry name" value="HTH-type_TetR-like_transc_reg"/>
</dbReference>
<proteinExistence type="predicted"/>
<dbReference type="AlphaFoldDB" id="A0A2N8PH16"/>
<keyword evidence="3" id="KW-0804">Transcription</keyword>
<dbReference type="GO" id="GO:0003700">
    <property type="term" value="F:DNA-binding transcription factor activity"/>
    <property type="evidence" value="ECO:0007669"/>
    <property type="project" value="TreeGrafter"/>
</dbReference>
<dbReference type="Proteomes" id="UP000236047">
    <property type="component" value="Unassembled WGS sequence"/>
</dbReference>
<reference evidence="7" key="1">
    <citation type="submission" date="2015-09" db="EMBL/GenBank/DDBJ databases">
        <authorList>
            <person name="Graham D.E."/>
            <person name="Mahan K.M."/>
            <person name="Klingeman D.M."/>
            <person name="Fida T."/>
            <person name="Giannone R.J."/>
            <person name="Hettich R.L."/>
            <person name="Parry R.J."/>
            <person name="Spain J.C."/>
        </authorList>
    </citation>
    <scope>NUCLEOTIDE SEQUENCE [LARGE SCALE GENOMIC DNA]</scope>
    <source>
        <strain evidence="7">JCM 4701</strain>
    </source>
</reference>
<protein>
    <submittedName>
        <fullName evidence="6">TetR family transcriptional regulator</fullName>
    </submittedName>
</protein>
<evidence type="ECO:0000256" key="3">
    <source>
        <dbReference type="ARBA" id="ARBA00023163"/>
    </source>
</evidence>
<dbReference type="Gene3D" id="1.10.10.60">
    <property type="entry name" value="Homeodomain-like"/>
    <property type="match status" value="1"/>
</dbReference>
<keyword evidence="2 4" id="KW-0238">DNA-binding</keyword>
<dbReference type="SUPFAM" id="SSF46689">
    <property type="entry name" value="Homeodomain-like"/>
    <property type="match status" value="1"/>
</dbReference>
<dbReference type="InterPro" id="IPR009057">
    <property type="entry name" value="Homeodomain-like_sf"/>
</dbReference>
<dbReference type="GO" id="GO:0000976">
    <property type="term" value="F:transcription cis-regulatory region binding"/>
    <property type="evidence" value="ECO:0007669"/>
    <property type="project" value="TreeGrafter"/>
</dbReference>
<dbReference type="PRINTS" id="PR00455">
    <property type="entry name" value="HTHTETR"/>
</dbReference>
<dbReference type="Pfam" id="PF00440">
    <property type="entry name" value="TetR_N"/>
    <property type="match status" value="1"/>
</dbReference>
<sequence length="223" mass="24236">MGEGLRERKKRQTRQRISEVALGLFVERGFDRVTIAEVAAAADVSVNTLYNYYESKEDLVLPPDQASPQRLADIVRAREPGESAARAVLAQLRAELRRRDRRVGLSTGFGRVFEMMRAAPTLTARLEDLGRQMTEALGTVLAEETGAAPDDQTPRVVAGQIGWFHSLVYGEIGRRIVAGETPATIAEALLELLDVVEEMLSPTALGYATRPSGAAGTTESAQV</sequence>
<keyword evidence="7" id="KW-1185">Reference proteome</keyword>
<accession>A0A2N8PH16</accession>
<dbReference type="PROSITE" id="PS50977">
    <property type="entry name" value="HTH_TETR_2"/>
    <property type="match status" value="1"/>
</dbReference>
<keyword evidence="1" id="KW-0805">Transcription regulation</keyword>
<evidence type="ECO:0000313" key="6">
    <source>
        <dbReference type="EMBL" id="PNE40299.1"/>
    </source>
</evidence>
<dbReference type="PANTHER" id="PTHR30055">
    <property type="entry name" value="HTH-TYPE TRANSCRIPTIONAL REGULATOR RUTR"/>
    <property type="match status" value="1"/>
</dbReference>
<evidence type="ECO:0000256" key="4">
    <source>
        <dbReference type="PROSITE-ProRule" id="PRU00335"/>
    </source>
</evidence>
<evidence type="ECO:0000256" key="1">
    <source>
        <dbReference type="ARBA" id="ARBA00023015"/>
    </source>
</evidence>
<name>A0A2N8PH16_STRNR</name>
<dbReference type="RefSeq" id="WP_102922931.1">
    <property type="nucleotide sequence ID" value="NZ_LJSN01000002.1"/>
</dbReference>
<dbReference type="Gene3D" id="1.10.357.10">
    <property type="entry name" value="Tetracycline Repressor, domain 2"/>
    <property type="match status" value="1"/>
</dbReference>
<gene>
    <name evidence="6" type="ORF">AOB60_04810</name>
</gene>
<feature type="DNA-binding region" description="H-T-H motif" evidence="4">
    <location>
        <begin position="34"/>
        <end position="53"/>
    </location>
</feature>
<comment type="caution">
    <text evidence="6">The sequence shown here is derived from an EMBL/GenBank/DDBJ whole genome shotgun (WGS) entry which is preliminary data.</text>
</comment>
<organism evidence="6 7">
    <name type="scientific">Streptomyces noursei</name>
    <name type="common">Streptomyces albulus</name>
    <dbReference type="NCBI Taxonomy" id="1971"/>
    <lineage>
        <taxon>Bacteria</taxon>
        <taxon>Bacillati</taxon>
        <taxon>Actinomycetota</taxon>
        <taxon>Actinomycetes</taxon>
        <taxon>Kitasatosporales</taxon>
        <taxon>Streptomycetaceae</taxon>
        <taxon>Streptomyces</taxon>
    </lineage>
</organism>
<evidence type="ECO:0000256" key="2">
    <source>
        <dbReference type="ARBA" id="ARBA00023125"/>
    </source>
</evidence>
<dbReference type="InterPro" id="IPR001647">
    <property type="entry name" value="HTH_TetR"/>
</dbReference>
<dbReference type="PANTHER" id="PTHR30055:SF234">
    <property type="entry name" value="HTH-TYPE TRANSCRIPTIONAL REGULATOR BETI"/>
    <property type="match status" value="1"/>
</dbReference>
<evidence type="ECO:0000313" key="7">
    <source>
        <dbReference type="Proteomes" id="UP000236047"/>
    </source>
</evidence>